<protein>
    <submittedName>
        <fullName evidence="6">Putative ring finger</fullName>
    </submittedName>
</protein>
<keyword evidence="1" id="KW-0479">Metal-binding</keyword>
<dbReference type="Pfam" id="PF13639">
    <property type="entry name" value="zf-RING_2"/>
    <property type="match status" value="1"/>
</dbReference>
<dbReference type="InterPro" id="IPR051834">
    <property type="entry name" value="RING_finger_E3_ligase"/>
</dbReference>
<sequence>MAYLRDRECPICFDELAPKTGVVRLVCKHKFHDHCILQWLKKKPSCPFCNRKTTVRAVQGLIRRRSNRHNPMAARKQQAPPVAEPVQAVDTVPVPVVVASWFGMVIPGPVPLEVSESDQLQADQQVVQVDLTRDSV</sequence>
<dbReference type="AlphaFoldDB" id="A0A1Q3FT49"/>
<keyword evidence="3" id="KW-0862">Zinc</keyword>
<dbReference type="PROSITE" id="PS50089">
    <property type="entry name" value="ZF_RING_2"/>
    <property type="match status" value="1"/>
</dbReference>
<dbReference type="GO" id="GO:0006511">
    <property type="term" value="P:ubiquitin-dependent protein catabolic process"/>
    <property type="evidence" value="ECO:0007669"/>
    <property type="project" value="TreeGrafter"/>
</dbReference>
<evidence type="ECO:0000256" key="1">
    <source>
        <dbReference type="ARBA" id="ARBA00022723"/>
    </source>
</evidence>
<accession>A0A1Q3FT49</accession>
<organism evidence="6">
    <name type="scientific">Culex tarsalis</name>
    <name type="common">Encephalitis mosquito</name>
    <dbReference type="NCBI Taxonomy" id="7177"/>
    <lineage>
        <taxon>Eukaryota</taxon>
        <taxon>Metazoa</taxon>
        <taxon>Ecdysozoa</taxon>
        <taxon>Arthropoda</taxon>
        <taxon>Hexapoda</taxon>
        <taxon>Insecta</taxon>
        <taxon>Pterygota</taxon>
        <taxon>Neoptera</taxon>
        <taxon>Endopterygota</taxon>
        <taxon>Diptera</taxon>
        <taxon>Nematocera</taxon>
        <taxon>Culicoidea</taxon>
        <taxon>Culicidae</taxon>
        <taxon>Culicinae</taxon>
        <taxon>Culicini</taxon>
        <taxon>Culex</taxon>
        <taxon>Culex</taxon>
    </lineage>
</organism>
<dbReference type="GO" id="GO:0005634">
    <property type="term" value="C:nucleus"/>
    <property type="evidence" value="ECO:0007669"/>
    <property type="project" value="TreeGrafter"/>
</dbReference>
<feature type="domain" description="RING-type" evidence="5">
    <location>
        <begin position="9"/>
        <end position="50"/>
    </location>
</feature>
<dbReference type="InterPro" id="IPR013083">
    <property type="entry name" value="Znf_RING/FYVE/PHD"/>
</dbReference>
<dbReference type="GO" id="GO:0008270">
    <property type="term" value="F:zinc ion binding"/>
    <property type="evidence" value="ECO:0007669"/>
    <property type="project" value="UniProtKB-KW"/>
</dbReference>
<dbReference type="GO" id="GO:0061630">
    <property type="term" value="F:ubiquitin protein ligase activity"/>
    <property type="evidence" value="ECO:0007669"/>
    <property type="project" value="TreeGrafter"/>
</dbReference>
<evidence type="ECO:0000256" key="4">
    <source>
        <dbReference type="PROSITE-ProRule" id="PRU00175"/>
    </source>
</evidence>
<dbReference type="PANTHER" id="PTHR45931:SF3">
    <property type="entry name" value="RING ZINC FINGER-CONTAINING PROTEIN"/>
    <property type="match status" value="1"/>
</dbReference>
<dbReference type="SMART" id="SM00184">
    <property type="entry name" value="RING"/>
    <property type="match status" value="1"/>
</dbReference>
<dbReference type="InterPro" id="IPR001841">
    <property type="entry name" value="Znf_RING"/>
</dbReference>
<dbReference type="EMBL" id="GFDL01004298">
    <property type="protein sequence ID" value="JAV30747.1"/>
    <property type="molecule type" value="Transcribed_RNA"/>
</dbReference>
<dbReference type="Gene3D" id="3.30.40.10">
    <property type="entry name" value="Zinc/RING finger domain, C3HC4 (zinc finger)"/>
    <property type="match status" value="1"/>
</dbReference>
<evidence type="ECO:0000256" key="3">
    <source>
        <dbReference type="ARBA" id="ARBA00022833"/>
    </source>
</evidence>
<name>A0A1Q3FT49_CULTA</name>
<reference evidence="6" key="1">
    <citation type="submission" date="2017-01" db="EMBL/GenBank/DDBJ databases">
        <title>A deep insight into the sialotranscriptome of adult male and female Cluex tarsalis mosquitoes.</title>
        <authorList>
            <person name="Ribeiro J.M."/>
            <person name="Moreira F."/>
            <person name="Bernard K.A."/>
            <person name="Calvo E."/>
        </authorList>
    </citation>
    <scope>NUCLEOTIDE SEQUENCE</scope>
    <source>
        <strain evidence="6">Kern County</strain>
        <tissue evidence="6">Salivary glands</tissue>
    </source>
</reference>
<evidence type="ECO:0000256" key="2">
    <source>
        <dbReference type="ARBA" id="ARBA00022771"/>
    </source>
</evidence>
<evidence type="ECO:0000313" key="6">
    <source>
        <dbReference type="EMBL" id="JAV30747.1"/>
    </source>
</evidence>
<dbReference type="PANTHER" id="PTHR45931">
    <property type="entry name" value="SI:CH211-59O9.10"/>
    <property type="match status" value="1"/>
</dbReference>
<keyword evidence="2 4" id="KW-0863">Zinc-finger</keyword>
<evidence type="ECO:0000259" key="5">
    <source>
        <dbReference type="PROSITE" id="PS50089"/>
    </source>
</evidence>
<proteinExistence type="predicted"/>
<dbReference type="SUPFAM" id="SSF57850">
    <property type="entry name" value="RING/U-box"/>
    <property type="match status" value="1"/>
</dbReference>